<dbReference type="STRING" id="1196081.A0A364L4G0"/>
<evidence type="ECO:0000256" key="2">
    <source>
        <dbReference type="ARBA" id="ARBA00023002"/>
    </source>
</evidence>
<reference evidence="4 5" key="1">
    <citation type="journal article" date="2017" name="Biotechnol. Biofuels">
        <title>Differential beta-glucosidase expression as a function of carbon source availability in Talaromyces amestolkiae: a genomic and proteomic approach.</title>
        <authorList>
            <person name="de Eugenio L.I."/>
            <person name="Mendez-Liter J.A."/>
            <person name="Nieto-Dominguez M."/>
            <person name="Alonso L."/>
            <person name="Gil-Munoz J."/>
            <person name="Barriuso J."/>
            <person name="Prieto A."/>
            <person name="Martinez M.J."/>
        </authorList>
    </citation>
    <scope>NUCLEOTIDE SEQUENCE [LARGE SCALE GENOMIC DNA]</scope>
    <source>
        <strain evidence="4 5">CIB</strain>
    </source>
</reference>
<dbReference type="Proteomes" id="UP000249363">
    <property type="component" value="Unassembled WGS sequence"/>
</dbReference>
<comment type="caution">
    <text evidence="4">The sequence shown here is derived from an EMBL/GenBank/DDBJ whole genome shotgun (WGS) entry which is preliminary data.</text>
</comment>
<dbReference type="AlphaFoldDB" id="A0A364L4G0"/>
<name>A0A364L4G0_TALAM</name>
<evidence type="ECO:0000313" key="4">
    <source>
        <dbReference type="EMBL" id="RAO70699.1"/>
    </source>
</evidence>
<evidence type="ECO:0000256" key="1">
    <source>
        <dbReference type="ARBA" id="ARBA00022857"/>
    </source>
</evidence>
<dbReference type="InterPro" id="IPR036291">
    <property type="entry name" value="NAD(P)-bd_dom_sf"/>
</dbReference>
<dbReference type="SUPFAM" id="SSF51735">
    <property type="entry name" value="NAD(P)-binding Rossmann-fold domains"/>
    <property type="match status" value="1"/>
</dbReference>
<gene>
    <name evidence="4" type="ORF">BHQ10_006711</name>
</gene>
<dbReference type="Gene3D" id="3.40.50.720">
    <property type="entry name" value="NAD(P)-binding Rossmann-like Domain"/>
    <property type="match status" value="1"/>
</dbReference>
<dbReference type="GeneID" id="63795927"/>
<evidence type="ECO:0000259" key="3">
    <source>
        <dbReference type="Pfam" id="PF05368"/>
    </source>
</evidence>
<accession>A0A364L4G0</accession>
<keyword evidence="5" id="KW-1185">Reference proteome</keyword>
<dbReference type="EMBL" id="MIKG01000013">
    <property type="protein sequence ID" value="RAO70699.1"/>
    <property type="molecule type" value="Genomic_DNA"/>
</dbReference>
<keyword evidence="1" id="KW-0521">NADP</keyword>
<keyword evidence="2" id="KW-0560">Oxidoreductase</keyword>
<protein>
    <recommendedName>
        <fullName evidence="3">NmrA-like domain-containing protein</fullName>
    </recommendedName>
</protein>
<dbReference type="Gene3D" id="3.90.25.10">
    <property type="entry name" value="UDP-galactose 4-epimerase, domain 1"/>
    <property type="match status" value="1"/>
</dbReference>
<dbReference type="OrthoDB" id="9974981at2759"/>
<dbReference type="PANTHER" id="PTHR47706:SF7">
    <property type="entry name" value="CIPA-LIKE, PUTATIVE (AFU_ORTHOLOGUE AFUA_1G01630)-RELATED"/>
    <property type="match status" value="1"/>
</dbReference>
<dbReference type="RefSeq" id="XP_040735215.1">
    <property type="nucleotide sequence ID" value="XM_040879328.1"/>
</dbReference>
<dbReference type="Pfam" id="PF05368">
    <property type="entry name" value="NmrA"/>
    <property type="match status" value="1"/>
</dbReference>
<evidence type="ECO:0000313" key="5">
    <source>
        <dbReference type="Proteomes" id="UP000249363"/>
    </source>
</evidence>
<feature type="domain" description="NmrA-like" evidence="3">
    <location>
        <begin position="19"/>
        <end position="155"/>
    </location>
</feature>
<dbReference type="GO" id="GO:0016491">
    <property type="term" value="F:oxidoreductase activity"/>
    <property type="evidence" value="ECO:0007669"/>
    <property type="project" value="UniProtKB-KW"/>
</dbReference>
<dbReference type="InterPro" id="IPR008030">
    <property type="entry name" value="NmrA-like"/>
</dbReference>
<organism evidence="4 5">
    <name type="scientific">Talaromyces amestolkiae</name>
    <dbReference type="NCBI Taxonomy" id="1196081"/>
    <lineage>
        <taxon>Eukaryota</taxon>
        <taxon>Fungi</taxon>
        <taxon>Dikarya</taxon>
        <taxon>Ascomycota</taxon>
        <taxon>Pezizomycotina</taxon>
        <taxon>Eurotiomycetes</taxon>
        <taxon>Eurotiomycetidae</taxon>
        <taxon>Eurotiales</taxon>
        <taxon>Trichocomaceae</taxon>
        <taxon>Talaromyces</taxon>
        <taxon>Talaromyces sect. Talaromyces</taxon>
    </lineage>
</organism>
<dbReference type="InterPro" id="IPR051609">
    <property type="entry name" value="NmrA/Isoflavone_reductase-like"/>
</dbReference>
<dbReference type="PANTHER" id="PTHR47706">
    <property type="entry name" value="NMRA-LIKE FAMILY PROTEIN"/>
    <property type="match status" value="1"/>
</dbReference>
<sequence>MAQIYAKDQPRSFRNCIENVAVIGAGGRMGTHIIGALLKTGQHVVKVISRPNSTSKLPSGVQVERIEYGGNDDTEIVRALQGQQALIITMSVTAPRDTIIRLIRAAAKAGVSYILPNWYGHDPANEKLCEDTYLADVKIRICTEVESLGVTSYILLACGFWYEFSLGGGPDRYGFDFKKRSLVFFDGGNTPINTSTWSQCGRAIASLMSLKELPEDENDNSVTLSRFRNSPVYISSFRLNQREMFDSVKRVTGTNDADWTITHESTVERYRSSKTSIMRGDNHAFVKFLYSRTFYPNGGGDFESIHGLDNDILGLPSEELDPATSVAIAMGQREEVMDDDIHRRVIHILQD</sequence>
<proteinExistence type="predicted"/>